<name>A0A370TMR5_9HELO</name>
<dbReference type="EMBL" id="NPIC01000004">
    <property type="protein sequence ID" value="RDL36816.1"/>
    <property type="molecule type" value="Genomic_DNA"/>
</dbReference>
<feature type="compositionally biased region" description="Polar residues" evidence="1">
    <location>
        <begin position="84"/>
        <end position="98"/>
    </location>
</feature>
<dbReference type="Proteomes" id="UP000254866">
    <property type="component" value="Unassembled WGS sequence"/>
</dbReference>
<feature type="region of interest" description="Disordered" evidence="1">
    <location>
        <begin position="141"/>
        <end position="163"/>
    </location>
</feature>
<accession>A0A370TMR5</accession>
<evidence type="ECO:0000313" key="2">
    <source>
        <dbReference type="EMBL" id="RDL36816.1"/>
    </source>
</evidence>
<evidence type="ECO:0000256" key="1">
    <source>
        <dbReference type="SAM" id="MobiDB-lite"/>
    </source>
</evidence>
<dbReference type="GeneID" id="43599017"/>
<evidence type="ECO:0000313" key="3">
    <source>
        <dbReference type="Proteomes" id="UP000254866"/>
    </source>
</evidence>
<protein>
    <submittedName>
        <fullName evidence="2">Uncharacterized protein</fullName>
    </submittedName>
</protein>
<dbReference type="RefSeq" id="XP_031869472.1">
    <property type="nucleotide sequence ID" value="XM_032014791.1"/>
</dbReference>
<organism evidence="2 3">
    <name type="scientific">Venustampulla echinocandica</name>
    <dbReference type="NCBI Taxonomy" id="2656787"/>
    <lineage>
        <taxon>Eukaryota</taxon>
        <taxon>Fungi</taxon>
        <taxon>Dikarya</taxon>
        <taxon>Ascomycota</taxon>
        <taxon>Pezizomycotina</taxon>
        <taxon>Leotiomycetes</taxon>
        <taxon>Helotiales</taxon>
        <taxon>Pleuroascaceae</taxon>
        <taxon>Venustampulla</taxon>
    </lineage>
</organism>
<sequence>MSGNLGAGDKEQQAFSPGISGHRLRIIAETVENLEMLRSARSRCLDVSMSRQQRQRRQQQPPQQQKTTICRASPSPSPFRYLSESPTPSLQVSKSQSLTVSKSQNRRLIAIAVIDSRVASSSRWRVRVRTVVPDSIIPCSGESGTSEAEDAAVPRFPDGGINL</sequence>
<comment type="caution">
    <text evidence="2">The sequence shown here is derived from an EMBL/GenBank/DDBJ whole genome shotgun (WGS) entry which is preliminary data.</text>
</comment>
<dbReference type="AlphaFoldDB" id="A0A370TMR5"/>
<reference evidence="2 3" key="1">
    <citation type="journal article" date="2018" name="IMA Fungus">
        <title>IMA Genome-F 9: Draft genome sequence of Annulohypoxylon stygium, Aspergillus mulundensis, Berkeleyomyces basicola (syn. Thielaviopsis basicola), Ceratocystis smalleyi, two Cercospora beticola strains, Coleophoma cylindrospora, Fusarium fracticaudum, Phialophora cf. hyalina, and Morchella septimelata.</title>
        <authorList>
            <person name="Wingfield B.D."/>
            <person name="Bills G.F."/>
            <person name="Dong Y."/>
            <person name="Huang W."/>
            <person name="Nel W.J."/>
            <person name="Swalarsk-Parry B.S."/>
            <person name="Vaghefi N."/>
            <person name="Wilken P.M."/>
            <person name="An Z."/>
            <person name="de Beer Z.W."/>
            <person name="De Vos L."/>
            <person name="Chen L."/>
            <person name="Duong T.A."/>
            <person name="Gao Y."/>
            <person name="Hammerbacher A."/>
            <person name="Kikkert J.R."/>
            <person name="Li Y."/>
            <person name="Li H."/>
            <person name="Li K."/>
            <person name="Li Q."/>
            <person name="Liu X."/>
            <person name="Ma X."/>
            <person name="Naidoo K."/>
            <person name="Pethybridge S.J."/>
            <person name="Sun J."/>
            <person name="Steenkamp E.T."/>
            <person name="van der Nest M.A."/>
            <person name="van Wyk S."/>
            <person name="Wingfield M.J."/>
            <person name="Xiong C."/>
            <person name="Yue Q."/>
            <person name="Zhang X."/>
        </authorList>
    </citation>
    <scope>NUCLEOTIDE SEQUENCE [LARGE SCALE GENOMIC DNA]</scope>
    <source>
        <strain evidence="2 3">BP 5553</strain>
    </source>
</reference>
<keyword evidence="3" id="KW-1185">Reference proteome</keyword>
<feature type="region of interest" description="Disordered" evidence="1">
    <location>
        <begin position="45"/>
        <end position="98"/>
    </location>
</feature>
<gene>
    <name evidence="2" type="ORF">BP5553_06168</name>
</gene>
<proteinExistence type="predicted"/>